<evidence type="ECO:0000256" key="1">
    <source>
        <dbReference type="ARBA" id="ARBA00022801"/>
    </source>
</evidence>
<keyword evidence="1 3" id="KW-0378">Hydrolase</keyword>
<evidence type="ECO:0000313" key="3">
    <source>
        <dbReference type="EMBL" id="MFC6010347.1"/>
    </source>
</evidence>
<dbReference type="RefSeq" id="WP_378600138.1">
    <property type="nucleotide sequence ID" value="NZ_JBHSQN010000002.1"/>
</dbReference>
<proteinExistence type="predicted"/>
<reference evidence="4" key="1">
    <citation type="journal article" date="2019" name="Int. J. Syst. Evol. Microbiol.">
        <title>The Global Catalogue of Microorganisms (GCM) 10K type strain sequencing project: providing services to taxonomists for standard genome sequencing and annotation.</title>
        <authorList>
            <consortium name="The Broad Institute Genomics Platform"/>
            <consortium name="The Broad Institute Genome Sequencing Center for Infectious Disease"/>
            <person name="Wu L."/>
            <person name="Ma J."/>
        </authorList>
    </citation>
    <scope>NUCLEOTIDE SEQUENCE [LARGE SCALE GENOMIC DNA]</scope>
    <source>
        <strain evidence="4">CCUG 36956</strain>
    </source>
</reference>
<dbReference type="GO" id="GO:0016787">
    <property type="term" value="F:hydrolase activity"/>
    <property type="evidence" value="ECO:0007669"/>
    <property type="project" value="UniProtKB-KW"/>
</dbReference>
<name>A0ABW1JMZ6_9NOCA</name>
<keyword evidence="4" id="KW-1185">Reference proteome</keyword>
<gene>
    <name evidence="3" type="ORF">ACFP3H_04740</name>
</gene>
<sequence length="277" mass="30430">MIYTSEDGRRRVEQRYREHLDTWPVPHEQRRVDTTAGETFVVVSGPLDAPPLVLLHGSGANTSAWRGDIADWATHFRVYAVDLVGEPGFSAPTRVDLDTDASAGWLDEVLDGLGLDSVALIGMSLGGWVALDFVLRRPGRVRALGLLCPGGLGKHRYGWLVTAIGLRLLGRHRVRDTARRVLGLTEAQAAPVLDDMVLTFDHFSPRPAKLPAFPETQLRNVDIPVLIIVGDRDALFDSAHTARRARAIPRAEIRVLPGIGHAVLNQTVALREFVRAN</sequence>
<protein>
    <submittedName>
        <fullName evidence="3">Alpha/beta fold hydrolase</fullName>
    </submittedName>
</protein>
<dbReference type="InterPro" id="IPR029058">
    <property type="entry name" value="AB_hydrolase_fold"/>
</dbReference>
<dbReference type="Proteomes" id="UP001596223">
    <property type="component" value="Unassembled WGS sequence"/>
</dbReference>
<dbReference type="Pfam" id="PF12697">
    <property type="entry name" value="Abhydrolase_6"/>
    <property type="match status" value="1"/>
</dbReference>
<dbReference type="PANTHER" id="PTHR43798">
    <property type="entry name" value="MONOACYLGLYCEROL LIPASE"/>
    <property type="match status" value="1"/>
</dbReference>
<dbReference type="InterPro" id="IPR000073">
    <property type="entry name" value="AB_hydrolase_1"/>
</dbReference>
<dbReference type="InterPro" id="IPR050266">
    <property type="entry name" value="AB_hydrolase_sf"/>
</dbReference>
<dbReference type="Gene3D" id="3.40.50.1820">
    <property type="entry name" value="alpha/beta hydrolase"/>
    <property type="match status" value="1"/>
</dbReference>
<evidence type="ECO:0000313" key="4">
    <source>
        <dbReference type="Proteomes" id="UP001596223"/>
    </source>
</evidence>
<dbReference type="PANTHER" id="PTHR43798:SF31">
    <property type="entry name" value="AB HYDROLASE SUPERFAMILY PROTEIN YCLE"/>
    <property type="match status" value="1"/>
</dbReference>
<accession>A0ABW1JMZ6</accession>
<feature type="domain" description="AB hydrolase-1" evidence="2">
    <location>
        <begin position="52"/>
        <end position="269"/>
    </location>
</feature>
<evidence type="ECO:0000259" key="2">
    <source>
        <dbReference type="Pfam" id="PF12697"/>
    </source>
</evidence>
<dbReference type="SUPFAM" id="SSF53474">
    <property type="entry name" value="alpha/beta-Hydrolases"/>
    <property type="match status" value="1"/>
</dbReference>
<dbReference type="PRINTS" id="PR00111">
    <property type="entry name" value="ABHYDROLASE"/>
</dbReference>
<organism evidence="3 4">
    <name type="scientific">Nocardia lasii</name>
    <dbReference type="NCBI Taxonomy" id="1616107"/>
    <lineage>
        <taxon>Bacteria</taxon>
        <taxon>Bacillati</taxon>
        <taxon>Actinomycetota</taxon>
        <taxon>Actinomycetes</taxon>
        <taxon>Mycobacteriales</taxon>
        <taxon>Nocardiaceae</taxon>
        <taxon>Nocardia</taxon>
    </lineage>
</organism>
<comment type="caution">
    <text evidence="3">The sequence shown here is derived from an EMBL/GenBank/DDBJ whole genome shotgun (WGS) entry which is preliminary data.</text>
</comment>
<dbReference type="EMBL" id="JBHSQN010000002">
    <property type="protein sequence ID" value="MFC6010347.1"/>
    <property type="molecule type" value="Genomic_DNA"/>
</dbReference>